<dbReference type="EMBL" id="JADOER010000004">
    <property type="protein sequence ID" value="MBT9311273.1"/>
    <property type="molecule type" value="Genomic_DNA"/>
</dbReference>
<dbReference type="Proteomes" id="UP001196661">
    <property type="component" value="Unassembled WGS sequence"/>
</dbReference>
<reference evidence="1 2" key="1">
    <citation type="journal article" date="2021" name="Mar. Drugs">
        <title>Genome Reduction and Secondary Metabolism of the Marine Sponge-Associated Cyanobacterium Leptothoe.</title>
        <authorList>
            <person name="Konstantinou D."/>
            <person name="Popin R.V."/>
            <person name="Fewer D.P."/>
            <person name="Sivonen K."/>
            <person name="Gkelis S."/>
        </authorList>
    </citation>
    <scope>NUCLEOTIDE SEQUENCE [LARGE SCALE GENOMIC DNA]</scope>
    <source>
        <strain evidence="1 2">TAU-MAC 1615</strain>
    </source>
</reference>
<organism evidence="1 2">
    <name type="scientific">Leptothoe kymatousa TAU-MAC 1615</name>
    <dbReference type="NCBI Taxonomy" id="2364775"/>
    <lineage>
        <taxon>Bacteria</taxon>
        <taxon>Bacillati</taxon>
        <taxon>Cyanobacteriota</taxon>
        <taxon>Cyanophyceae</taxon>
        <taxon>Nodosilineales</taxon>
        <taxon>Cymatolegaceae</taxon>
        <taxon>Leptothoe</taxon>
        <taxon>Leptothoe kymatousa</taxon>
    </lineage>
</organism>
<evidence type="ECO:0000313" key="1">
    <source>
        <dbReference type="EMBL" id="MBT9311273.1"/>
    </source>
</evidence>
<comment type="caution">
    <text evidence="1">The sequence shown here is derived from an EMBL/GenBank/DDBJ whole genome shotgun (WGS) entry which is preliminary data.</text>
</comment>
<dbReference type="RefSeq" id="WP_215617169.1">
    <property type="nucleotide sequence ID" value="NZ_JADOER010000004.1"/>
</dbReference>
<proteinExistence type="predicted"/>
<gene>
    <name evidence="1" type="ORF">IXB28_03570</name>
</gene>
<dbReference type="Gene3D" id="3.40.630.40">
    <property type="entry name" value="Zn-dependent exopeptidases"/>
    <property type="match status" value="1"/>
</dbReference>
<name>A0ABS5Y0D2_9CYAN</name>
<protein>
    <submittedName>
        <fullName evidence="1">N-formylglutamate amidohydrolase</fullName>
    </submittedName>
</protein>
<keyword evidence="2" id="KW-1185">Reference proteome</keyword>
<evidence type="ECO:0000313" key="2">
    <source>
        <dbReference type="Proteomes" id="UP001196661"/>
    </source>
</evidence>
<sequence length="266" mass="30361">MFDASPFRVHPPTGRPCPIVASIPHSGLTVPTEMMELLHGQYQDFLPHQDWHLNRLYDFLPSLGITVLEAAYSRYVVDLNRVAKAPFFGSFWQAAVPRQTAFGSALYRVVPDQPQIQRRIDAIYRPYHQRLETLLQAAIAQFGQVYLLDLHSFAGPITDQVCLGNNNGRSCSNQWMTAVKAGFNGQDYQVACNHVFNGGYITRHYGAMANVDALQIEFRYHNYLDLKQLDQPRIPDWDVPEFHQAQQRVAEIFRSLVDNLSLSCQH</sequence>
<dbReference type="Pfam" id="PF05013">
    <property type="entry name" value="FGase"/>
    <property type="match status" value="1"/>
</dbReference>
<accession>A0ABS5Y0D2</accession>
<dbReference type="InterPro" id="IPR007709">
    <property type="entry name" value="N-FG_amidohydro"/>
</dbReference>
<dbReference type="SUPFAM" id="SSF53187">
    <property type="entry name" value="Zn-dependent exopeptidases"/>
    <property type="match status" value="1"/>
</dbReference>